<sequence length="86" mass="9553">MPDGMVEMLMTGFSSSLGTIQAATPAQISWHANNDRKREPDFWPTLPGMEDESSSPGPFVEASREWELLSLSPLPTSRNSQTKRET</sequence>
<accession>A0A401GIF8</accession>
<comment type="caution">
    <text evidence="2">The sequence shown here is derived from an EMBL/GenBank/DDBJ whole genome shotgun (WGS) entry which is preliminary data.</text>
</comment>
<proteinExistence type="predicted"/>
<organism evidence="2 3">
    <name type="scientific">Sparassis crispa</name>
    <dbReference type="NCBI Taxonomy" id="139825"/>
    <lineage>
        <taxon>Eukaryota</taxon>
        <taxon>Fungi</taxon>
        <taxon>Dikarya</taxon>
        <taxon>Basidiomycota</taxon>
        <taxon>Agaricomycotina</taxon>
        <taxon>Agaricomycetes</taxon>
        <taxon>Polyporales</taxon>
        <taxon>Sparassidaceae</taxon>
        <taxon>Sparassis</taxon>
    </lineage>
</organism>
<evidence type="ECO:0000256" key="1">
    <source>
        <dbReference type="SAM" id="MobiDB-lite"/>
    </source>
</evidence>
<protein>
    <submittedName>
        <fullName evidence="2">Uncharacterized protein</fullName>
    </submittedName>
</protein>
<dbReference type="Proteomes" id="UP000287166">
    <property type="component" value="Unassembled WGS sequence"/>
</dbReference>
<dbReference type="InParanoid" id="A0A401GIF8"/>
<gene>
    <name evidence="2" type="ORF">SCP_0402590</name>
</gene>
<name>A0A401GIF8_9APHY</name>
<evidence type="ECO:0000313" key="2">
    <source>
        <dbReference type="EMBL" id="GBE81885.1"/>
    </source>
</evidence>
<evidence type="ECO:0000313" key="3">
    <source>
        <dbReference type="Proteomes" id="UP000287166"/>
    </source>
</evidence>
<feature type="region of interest" description="Disordered" evidence="1">
    <location>
        <begin position="28"/>
        <end position="60"/>
    </location>
</feature>
<reference evidence="2 3" key="1">
    <citation type="journal article" date="2018" name="Sci. Rep.">
        <title>Genome sequence of the cauliflower mushroom Sparassis crispa (Hanabiratake) and its association with beneficial usage.</title>
        <authorList>
            <person name="Kiyama R."/>
            <person name="Furutani Y."/>
            <person name="Kawaguchi K."/>
            <person name="Nakanishi T."/>
        </authorList>
    </citation>
    <scope>NUCLEOTIDE SEQUENCE [LARGE SCALE GENOMIC DNA]</scope>
</reference>
<dbReference type="GeneID" id="38778802"/>
<dbReference type="EMBL" id="BFAD01000004">
    <property type="protein sequence ID" value="GBE81885.1"/>
    <property type="molecule type" value="Genomic_DNA"/>
</dbReference>
<keyword evidence="3" id="KW-1185">Reference proteome</keyword>
<dbReference type="AlphaFoldDB" id="A0A401GIF8"/>
<dbReference type="RefSeq" id="XP_027612798.1">
    <property type="nucleotide sequence ID" value="XM_027756997.1"/>
</dbReference>